<dbReference type="Pfam" id="PF00293">
    <property type="entry name" value="NUDIX"/>
    <property type="match status" value="1"/>
</dbReference>
<protein>
    <recommendedName>
        <fullName evidence="4">Nudix hydrolase domain-containing protein</fullName>
    </recommendedName>
</protein>
<evidence type="ECO:0000259" key="4">
    <source>
        <dbReference type="PROSITE" id="PS51462"/>
    </source>
</evidence>
<gene>
    <name evidence="5" type="ORF">A3A03_02345</name>
</gene>
<dbReference type="PROSITE" id="PS00893">
    <property type="entry name" value="NUDIX_BOX"/>
    <property type="match status" value="1"/>
</dbReference>
<evidence type="ECO:0000313" key="5">
    <source>
        <dbReference type="EMBL" id="OGI94515.1"/>
    </source>
</evidence>
<sequence>MKKKLKEKGNNKKCPIALMMQDGKILTGHRHYTKNDWKEISVWTIPGGRCDTGETIEETLRREIKEEVGITEFKIVDFIGEVSGAKEGDVVLIFFCTTEQDAKLMEPAKFSEWRWVPKEEYVASKKYSGFNQDARRIITDYLQK</sequence>
<dbReference type="Proteomes" id="UP000176629">
    <property type="component" value="Unassembled WGS sequence"/>
</dbReference>
<dbReference type="AlphaFoldDB" id="A0A1F6XK52"/>
<keyword evidence="2 3" id="KW-0378">Hydrolase</keyword>
<dbReference type="PROSITE" id="PS51462">
    <property type="entry name" value="NUDIX"/>
    <property type="match status" value="1"/>
</dbReference>
<comment type="similarity">
    <text evidence="3">Belongs to the Nudix hydrolase family.</text>
</comment>
<dbReference type="Gene3D" id="3.90.79.10">
    <property type="entry name" value="Nucleoside Triphosphate Pyrophosphohydrolase"/>
    <property type="match status" value="1"/>
</dbReference>
<accession>A0A1F6XK52</accession>
<evidence type="ECO:0000313" key="6">
    <source>
        <dbReference type="Proteomes" id="UP000176629"/>
    </source>
</evidence>
<dbReference type="InterPro" id="IPR020084">
    <property type="entry name" value="NUDIX_hydrolase_CS"/>
</dbReference>
<evidence type="ECO:0000256" key="1">
    <source>
        <dbReference type="ARBA" id="ARBA00001946"/>
    </source>
</evidence>
<organism evidence="5 6">
    <name type="scientific">Candidatus Nomurabacteria bacterium RIFCSPLOWO2_01_FULL_40_18</name>
    <dbReference type="NCBI Taxonomy" id="1801773"/>
    <lineage>
        <taxon>Bacteria</taxon>
        <taxon>Candidatus Nomuraibacteriota</taxon>
    </lineage>
</organism>
<dbReference type="InterPro" id="IPR015797">
    <property type="entry name" value="NUDIX_hydrolase-like_dom_sf"/>
</dbReference>
<comment type="cofactor">
    <cofactor evidence="1">
        <name>Mg(2+)</name>
        <dbReference type="ChEBI" id="CHEBI:18420"/>
    </cofactor>
</comment>
<evidence type="ECO:0000256" key="3">
    <source>
        <dbReference type="RuleBase" id="RU003476"/>
    </source>
</evidence>
<proteinExistence type="inferred from homology"/>
<dbReference type="CDD" id="cd02883">
    <property type="entry name" value="NUDIX_Hydrolase"/>
    <property type="match status" value="1"/>
</dbReference>
<feature type="domain" description="Nudix hydrolase" evidence="4">
    <location>
        <begin position="9"/>
        <end position="144"/>
    </location>
</feature>
<dbReference type="STRING" id="1801773.A3A03_02345"/>
<reference evidence="5 6" key="1">
    <citation type="journal article" date="2016" name="Nat. Commun.">
        <title>Thousands of microbial genomes shed light on interconnected biogeochemical processes in an aquifer system.</title>
        <authorList>
            <person name="Anantharaman K."/>
            <person name="Brown C.T."/>
            <person name="Hug L.A."/>
            <person name="Sharon I."/>
            <person name="Castelle C.J."/>
            <person name="Probst A.J."/>
            <person name="Thomas B.C."/>
            <person name="Singh A."/>
            <person name="Wilkins M.J."/>
            <person name="Karaoz U."/>
            <person name="Brodie E.L."/>
            <person name="Williams K.H."/>
            <person name="Hubbard S.S."/>
            <person name="Banfield J.F."/>
        </authorList>
    </citation>
    <scope>NUCLEOTIDE SEQUENCE [LARGE SCALE GENOMIC DNA]</scope>
</reference>
<dbReference type="PANTHER" id="PTHR43046">
    <property type="entry name" value="GDP-MANNOSE MANNOSYL HYDROLASE"/>
    <property type="match status" value="1"/>
</dbReference>
<dbReference type="GO" id="GO:0016787">
    <property type="term" value="F:hydrolase activity"/>
    <property type="evidence" value="ECO:0007669"/>
    <property type="project" value="UniProtKB-KW"/>
</dbReference>
<dbReference type="PRINTS" id="PR00502">
    <property type="entry name" value="NUDIXFAMILY"/>
</dbReference>
<name>A0A1F6XK52_9BACT</name>
<comment type="caution">
    <text evidence="5">The sequence shown here is derived from an EMBL/GenBank/DDBJ whole genome shotgun (WGS) entry which is preliminary data.</text>
</comment>
<dbReference type="PANTHER" id="PTHR43046:SF14">
    <property type="entry name" value="MUTT_NUDIX FAMILY PROTEIN"/>
    <property type="match status" value="1"/>
</dbReference>
<dbReference type="InterPro" id="IPR000086">
    <property type="entry name" value="NUDIX_hydrolase_dom"/>
</dbReference>
<dbReference type="InterPro" id="IPR020476">
    <property type="entry name" value="Nudix_hydrolase"/>
</dbReference>
<evidence type="ECO:0000256" key="2">
    <source>
        <dbReference type="ARBA" id="ARBA00022801"/>
    </source>
</evidence>
<dbReference type="SUPFAM" id="SSF55811">
    <property type="entry name" value="Nudix"/>
    <property type="match status" value="1"/>
</dbReference>
<dbReference type="EMBL" id="MFUX01000020">
    <property type="protein sequence ID" value="OGI94515.1"/>
    <property type="molecule type" value="Genomic_DNA"/>
</dbReference>